<dbReference type="EMBL" id="KZ451935">
    <property type="protein sequence ID" value="PKA60810.1"/>
    <property type="molecule type" value="Genomic_DNA"/>
</dbReference>
<dbReference type="GO" id="GO:0046872">
    <property type="term" value="F:metal ion binding"/>
    <property type="evidence" value="ECO:0007669"/>
    <property type="project" value="UniProtKB-KW"/>
</dbReference>
<proteinExistence type="inferred from homology"/>
<dbReference type="AlphaFoldDB" id="A0A2I0AZ36"/>
<evidence type="ECO:0000256" key="6">
    <source>
        <dbReference type="ARBA" id="ARBA00022801"/>
    </source>
</evidence>
<dbReference type="Pfam" id="PF13359">
    <property type="entry name" value="DDE_Tnp_4"/>
    <property type="match status" value="1"/>
</dbReference>
<reference evidence="9 10" key="1">
    <citation type="journal article" date="2017" name="Nature">
        <title>The Apostasia genome and the evolution of orchids.</title>
        <authorList>
            <person name="Zhang G.Q."/>
            <person name="Liu K.W."/>
            <person name="Li Z."/>
            <person name="Lohaus R."/>
            <person name="Hsiao Y.Y."/>
            <person name="Niu S.C."/>
            <person name="Wang J.Y."/>
            <person name="Lin Y.C."/>
            <person name="Xu Q."/>
            <person name="Chen L.J."/>
            <person name="Yoshida K."/>
            <person name="Fujiwara S."/>
            <person name="Wang Z.W."/>
            <person name="Zhang Y.Q."/>
            <person name="Mitsuda N."/>
            <person name="Wang M."/>
            <person name="Liu G.H."/>
            <person name="Pecoraro L."/>
            <person name="Huang H.X."/>
            <person name="Xiao X.J."/>
            <person name="Lin M."/>
            <person name="Wu X.Y."/>
            <person name="Wu W.L."/>
            <person name="Chen Y.Y."/>
            <person name="Chang S.B."/>
            <person name="Sakamoto S."/>
            <person name="Ohme-Takagi M."/>
            <person name="Yagi M."/>
            <person name="Zeng S.J."/>
            <person name="Shen C.Y."/>
            <person name="Yeh C.M."/>
            <person name="Luo Y.B."/>
            <person name="Tsai W.C."/>
            <person name="Van de Peer Y."/>
            <person name="Liu Z.J."/>
        </authorList>
    </citation>
    <scope>NUCLEOTIDE SEQUENCE [LARGE SCALE GENOMIC DNA]</scope>
    <source>
        <strain evidence="10">cv. Shenzhen</strain>
        <tissue evidence="9">Stem</tissue>
    </source>
</reference>
<evidence type="ECO:0000256" key="2">
    <source>
        <dbReference type="ARBA" id="ARBA00004123"/>
    </source>
</evidence>
<dbReference type="STRING" id="1088818.A0A2I0AZ36"/>
<keyword evidence="10" id="KW-1185">Reference proteome</keyword>
<evidence type="ECO:0000313" key="9">
    <source>
        <dbReference type="EMBL" id="PKA60810.1"/>
    </source>
</evidence>
<keyword evidence="4" id="KW-0540">Nuclease</keyword>
<comment type="subcellular location">
    <subcellularLocation>
        <location evidence="2">Nucleus</location>
    </subcellularLocation>
</comment>
<dbReference type="InterPro" id="IPR027806">
    <property type="entry name" value="HARBI1_dom"/>
</dbReference>
<keyword evidence="7" id="KW-0539">Nucleus</keyword>
<name>A0A2I0AZ36_9ASPA</name>
<feature type="domain" description="DDE Tnp4" evidence="8">
    <location>
        <begin position="63"/>
        <end position="121"/>
    </location>
</feature>
<keyword evidence="6" id="KW-0378">Hydrolase</keyword>
<evidence type="ECO:0000256" key="1">
    <source>
        <dbReference type="ARBA" id="ARBA00001968"/>
    </source>
</evidence>
<protein>
    <recommendedName>
        <fullName evidence="8">DDE Tnp4 domain-containing protein</fullName>
    </recommendedName>
</protein>
<evidence type="ECO:0000259" key="8">
    <source>
        <dbReference type="Pfam" id="PF13359"/>
    </source>
</evidence>
<accession>A0A2I0AZ36</accession>
<sequence>MRIIAFGCGDRECAEIFQHFLETISRYFNSTLRAITSLASEFLQLPTSSTPFCPKKKNILGAIDGTHIPAIVPLKEQPAYCNQKGTVSHNVMTVVGFDRIFQFVAVGWEGSASDMCVLRWSMDHEILLCLQVKKYLI</sequence>
<evidence type="ECO:0000256" key="3">
    <source>
        <dbReference type="ARBA" id="ARBA00006958"/>
    </source>
</evidence>
<dbReference type="InterPro" id="IPR045249">
    <property type="entry name" value="HARBI1-like"/>
</dbReference>
<dbReference type="OrthoDB" id="1681765at2759"/>
<comment type="cofactor">
    <cofactor evidence="1">
        <name>a divalent metal cation</name>
        <dbReference type="ChEBI" id="CHEBI:60240"/>
    </cofactor>
</comment>
<evidence type="ECO:0000256" key="5">
    <source>
        <dbReference type="ARBA" id="ARBA00022723"/>
    </source>
</evidence>
<gene>
    <name evidence="9" type="ORF">AXF42_Ash006444</name>
</gene>
<dbReference type="PANTHER" id="PTHR22930">
    <property type="match status" value="1"/>
</dbReference>
<dbReference type="GO" id="GO:0004518">
    <property type="term" value="F:nuclease activity"/>
    <property type="evidence" value="ECO:0007669"/>
    <property type="project" value="UniProtKB-KW"/>
</dbReference>
<evidence type="ECO:0000256" key="4">
    <source>
        <dbReference type="ARBA" id="ARBA00022722"/>
    </source>
</evidence>
<dbReference type="GO" id="GO:0005634">
    <property type="term" value="C:nucleus"/>
    <property type="evidence" value="ECO:0007669"/>
    <property type="project" value="UniProtKB-SubCell"/>
</dbReference>
<evidence type="ECO:0000256" key="7">
    <source>
        <dbReference type="ARBA" id="ARBA00023242"/>
    </source>
</evidence>
<dbReference type="GO" id="GO:0016787">
    <property type="term" value="F:hydrolase activity"/>
    <property type="evidence" value="ECO:0007669"/>
    <property type="project" value="UniProtKB-KW"/>
</dbReference>
<organism evidence="9 10">
    <name type="scientific">Apostasia shenzhenica</name>
    <dbReference type="NCBI Taxonomy" id="1088818"/>
    <lineage>
        <taxon>Eukaryota</taxon>
        <taxon>Viridiplantae</taxon>
        <taxon>Streptophyta</taxon>
        <taxon>Embryophyta</taxon>
        <taxon>Tracheophyta</taxon>
        <taxon>Spermatophyta</taxon>
        <taxon>Magnoliopsida</taxon>
        <taxon>Liliopsida</taxon>
        <taxon>Asparagales</taxon>
        <taxon>Orchidaceae</taxon>
        <taxon>Apostasioideae</taxon>
        <taxon>Apostasia</taxon>
    </lineage>
</organism>
<keyword evidence="5" id="KW-0479">Metal-binding</keyword>
<comment type="similarity">
    <text evidence="3">Belongs to the HARBI1 family.</text>
</comment>
<dbReference type="Proteomes" id="UP000236161">
    <property type="component" value="Unassembled WGS sequence"/>
</dbReference>
<evidence type="ECO:0000313" key="10">
    <source>
        <dbReference type="Proteomes" id="UP000236161"/>
    </source>
</evidence>
<dbReference type="PANTHER" id="PTHR22930:SF259">
    <property type="entry name" value="OS08G0106900 PROTEIN"/>
    <property type="match status" value="1"/>
</dbReference>